<evidence type="ECO:0000256" key="5">
    <source>
        <dbReference type="ARBA" id="ARBA00023163"/>
    </source>
</evidence>
<dbReference type="CDD" id="cd00167">
    <property type="entry name" value="SANT"/>
    <property type="match status" value="2"/>
</dbReference>
<feature type="region of interest" description="Disordered" evidence="7">
    <location>
        <begin position="135"/>
        <end position="171"/>
    </location>
</feature>
<dbReference type="GO" id="GO:0005634">
    <property type="term" value="C:nucleus"/>
    <property type="evidence" value="ECO:0007669"/>
    <property type="project" value="UniProtKB-SubCell"/>
</dbReference>
<evidence type="ECO:0000256" key="7">
    <source>
        <dbReference type="SAM" id="MobiDB-lite"/>
    </source>
</evidence>
<keyword evidence="11" id="KW-1185">Reference proteome</keyword>
<evidence type="ECO:0000256" key="2">
    <source>
        <dbReference type="ARBA" id="ARBA00022737"/>
    </source>
</evidence>
<evidence type="ECO:0000259" key="8">
    <source>
        <dbReference type="PROSITE" id="PS50090"/>
    </source>
</evidence>
<gene>
    <name evidence="10" type="ORF">U9M48_018307</name>
</gene>
<evidence type="ECO:0000256" key="3">
    <source>
        <dbReference type="ARBA" id="ARBA00023015"/>
    </source>
</evidence>
<protein>
    <submittedName>
        <fullName evidence="10">Uncharacterized protein</fullName>
    </submittedName>
</protein>
<dbReference type="Pfam" id="PF00249">
    <property type="entry name" value="Myb_DNA-binding"/>
    <property type="match status" value="2"/>
</dbReference>
<keyword evidence="5" id="KW-0804">Transcription</keyword>
<evidence type="ECO:0000313" key="10">
    <source>
        <dbReference type="EMBL" id="WVZ69534.1"/>
    </source>
</evidence>
<sequence>MAARTCGGAGDEPAVRKGPWTLEEDLILAGYISQHGEGSWENFARAAGLSRNGKSCRLRWLNYLRPGVRRGSITPEEDAVIRELHARLGNKWSRIAKHLPGRTDNEIKNYWRTRIQLRKPTAQQQPTNRAPITTAAQGMAAASEGASSSSPSPSPASHDLQGGSSSDAGDWCMQMQTSHDQQGSYSSQYHHQQKAGDCWYMHPNPSRQESYCSQDATAASSSSLASQDISSTAAGDGYVQQRQTMSYPYCSQELGSVVDHVRMDALTTTQFFSSDITDSFWNAAKVGAGAKEHVVPTSSCAWRGDTYTYTH</sequence>
<dbReference type="GO" id="GO:0003700">
    <property type="term" value="F:DNA-binding transcription factor activity"/>
    <property type="evidence" value="ECO:0007669"/>
    <property type="project" value="InterPro"/>
</dbReference>
<dbReference type="Gene3D" id="1.10.10.60">
    <property type="entry name" value="Homeodomain-like"/>
    <property type="match status" value="2"/>
</dbReference>
<keyword evidence="6" id="KW-0539">Nucleus</keyword>
<dbReference type="InterPro" id="IPR017930">
    <property type="entry name" value="Myb_dom"/>
</dbReference>
<dbReference type="InterPro" id="IPR009057">
    <property type="entry name" value="Homeodomain-like_sf"/>
</dbReference>
<feature type="compositionally biased region" description="Low complexity" evidence="7">
    <location>
        <begin position="135"/>
        <end position="157"/>
    </location>
</feature>
<dbReference type="InterPro" id="IPR001005">
    <property type="entry name" value="SANT/Myb"/>
</dbReference>
<evidence type="ECO:0000259" key="9">
    <source>
        <dbReference type="PROSITE" id="PS51294"/>
    </source>
</evidence>
<dbReference type="PANTHER" id="PTHR45675">
    <property type="entry name" value="MYB TRANSCRIPTION FACTOR-RELATED-RELATED"/>
    <property type="match status" value="1"/>
</dbReference>
<reference evidence="10 11" key="1">
    <citation type="submission" date="2024-02" db="EMBL/GenBank/DDBJ databases">
        <title>High-quality chromosome-scale genome assembly of Pensacola bahiagrass (Paspalum notatum Flugge var. saurae).</title>
        <authorList>
            <person name="Vega J.M."/>
            <person name="Podio M."/>
            <person name="Orjuela J."/>
            <person name="Siena L.A."/>
            <person name="Pessino S.C."/>
            <person name="Combes M.C."/>
            <person name="Mariac C."/>
            <person name="Albertini E."/>
            <person name="Pupilli F."/>
            <person name="Ortiz J.P.A."/>
            <person name="Leblanc O."/>
        </authorList>
    </citation>
    <scope>NUCLEOTIDE SEQUENCE [LARGE SCALE GENOMIC DNA]</scope>
    <source>
        <strain evidence="10">R1</strain>
        <tissue evidence="10">Leaf</tissue>
    </source>
</reference>
<dbReference type="EMBL" id="CP144748">
    <property type="protein sequence ID" value="WVZ69534.1"/>
    <property type="molecule type" value="Genomic_DNA"/>
</dbReference>
<dbReference type="SMART" id="SM00717">
    <property type="entry name" value="SANT"/>
    <property type="match status" value="2"/>
</dbReference>
<dbReference type="Proteomes" id="UP001341281">
    <property type="component" value="Chromosome 04"/>
</dbReference>
<accession>A0AAQ3TCU9</accession>
<proteinExistence type="predicted"/>
<dbReference type="GO" id="GO:0043565">
    <property type="term" value="F:sequence-specific DNA binding"/>
    <property type="evidence" value="ECO:0007669"/>
    <property type="project" value="InterPro"/>
</dbReference>
<feature type="domain" description="Myb-like" evidence="8">
    <location>
        <begin position="65"/>
        <end position="115"/>
    </location>
</feature>
<dbReference type="AlphaFoldDB" id="A0AAQ3TCU9"/>
<comment type="subcellular location">
    <subcellularLocation>
        <location evidence="1">Nucleus</location>
    </subcellularLocation>
</comment>
<evidence type="ECO:0000256" key="1">
    <source>
        <dbReference type="ARBA" id="ARBA00004123"/>
    </source>
</evidence>
<dbReference type="FunFam" id="1.10.10.60:FF:000011">
    <property type="entry name" value="Myb transcription factor"/>
    <property type="match status" value="1"/>
</dbReference>
<dbReference type="PANTHER" id="PTHR45675:SF27">
    <property type="entry name" value="OS01G0637800 PROTEIN"/>
    <property type="match status" value="1"/>
</dbReference>
<organism evidence="10 11">
    <name type="scientific">Paspalum notatum var. saurae</name>
    <dbReference type="NCBI Taxonomy" id="547442"/>
    <lineage>
        <taxon>Eukaryota</taxon>
        <taxon>Viridiplantae</taxon>
        <taxon>Streptophyta</taxon>
        <taxon>Embryophyta</taxon>
        <taxon>Tracheophyta</taxon>
        <taxon>Spermatophyta</taxon>
        <taxon>Magnoliopsida</taxon>
        <taxon>Liliopsida</taxon>
        <taxon>Poales</taxon>
        <taxon>Poaceae</taxon>
        <taxon>PACMAD clade</taxon>
        <taxon>Panicoideae</taxon>
        <taxon>Andropogonodae</taxon>
        <taxon>Paspaleae</taxon>
        <taxon>Paspalinae</taxon>
        <taxon>Paspalum</taxon>
    </lineage>
</organism>
<dbReference type="PROSITE" id="PS51294">
    <property type="entry name" value="HTH_MYB"/>
    <property type="match status" value="2"/>
</dbReference>
<dbReference type="PROSITE" id="PS50090">
    <property type="entry name" value="MYB_LIKE"/>
    <property type="match status" value="2"/>
</dbReference>
<evidence type="ECO:0000256" key="4">
    <source>
        <dbReference type="ARBA" id="ARBA00023125"/>
    </source>
</evidence>
<feature type="domain" description="Myb-like" evidence="8">
    <location>
        <begin position="12"/>
        <end position="64"/>
    </location>
</feature>
<keyword evidence="3" id="KW-0805">Transcription regulation</keyword>
<name>A0AAQ3TCU9_PASNO</name>
<keyword evidence="4" id="KW-0238">DNA-binding</keyword>
<dbReference type="InterPro" id="IPR044676">
    <property type="entry name" value="EOBI/EOBII-like_plant"/>
</dbReference>
<feature type="domain" description="HTH myb-type" evidence="9">
    <location>
        <begin position="12"/>
        <end position="64"/>
    </location>
</feature>
<dbReference type="SUPFAM" id="SSF46689">
    <property type="entry name" value="Homeodomain-like"/>
    <property type="match status" value="1"/>
</dbReference>
<feature type="domain" description="HTH myb-type" evidence="9">
    <location>
        <begin position="65"/>
        <end position="119"/>
    </location>
</feature>
<evidence type="ECO:0000256" key="6">
    <source>
        <dbReference type="ARBA" id="ARBA00023242"/>
    </source>
</evidence>
<keyword evidence="2" id="KW-0677">Repeat</keyword>
<evidence type="ECO:0000313" key="11">
    <source>
        <dbReference type="Proteomes" id="UP001341281"/>
    </source>
</evidence>